<reference evidence="4 5" key="1">
    <citation type="submission" date="2014-03" db="EMBL/GenBank/DDBJ databases">
        <title>Genome sequence of Sphingobium yanoikuyae B1.</title>
        <authorList>
            <person name="Gan H.M."/>
            <person name="Gan H.Y."/>
            <person name="Savka M.A."/>
        </authorList>
    </citation>
    <scope>NUCLEOTIDE SEQUENCE [LARGE SCALE GENOMIC DNA]</scope>
    <source>
        <strain evidence="4 5">B1</strain>
    </source>
</reference>
<gene>
    <name evidence="4" type="ORF">CP98_04540</name>
</gene>
<feature type="region of interest" description="Disordered" evidence="3">
    <location>
        <begin position="1"/>
        <end position="23"/>
    </location>
</feature>
<evidence type="ECO:0000313" key="4">
    <source>
        <dbReference type="EMBL" id="KEZ15304.1"/>
    </source>
</evidence>
<protein>
    <submittedName>
        <fullName evidence="4">Diutan polysaccharide export protein</fullName>
    </submittedName>
</protein>
<organism evidence="4 5">
    <name type="scientific">Sphingobium yanoikuyae</name>
    <name type="common">Sphingomonas yanoikuyae</name>
    <dbReference type="NCBI Taxonomy" id="13690"/>
    <lineage>
        <taxon>Bacteria</taxon>
        <taxon>Pseudomonadati</taxon>
        <taxon>Pseudomonadota</taxon>
        <taxon>Alphaproteobacteria</taxon>
        <taxon>Sphingomonadales</taxon>
        <taxon>Sphingomonadaceae</taxon>
        <taxon>Sphingobium</taxon>
    </lineage>
</organism>
<dbReference type="InterPro" id="IPR027417">
    <property type="entry name" value="P-loop_NTPase"/>
</dbReference>
<dbReference type="Gene3D" id="3.40.50.300">
    <property type="entry name" value="P-loop containing nucleotide triphosphate hydrolases"/>
    <property type="match status" value="1"/>
</dbReference>
<dbReference type="eggNOG" id="COG0489">
    <property type="taxonomic scope" value="Bacteria"/>
</dbReference>
<dbReference type="GO" id="GO:0005886">
    <property type="term" value="C:plasma membrane"/>
    <property type="evidence" value="ECO:0007669"/>
    <property type="project" value="TreeGrafter"/>
</dbReference>
<name>A0A084EBG2_SPHYA</name>
<evidence type="ECO:0000256" key="2">
    <source>
        <dbReference type="ARBA" id="ARBA00022840"/>
    </source>
</evidence>
<accession>A0A084EBG2</accession>
<comment type="caution">
    <text evidence="4">The sequence shown here is derived from an EMBL/GenBank/DDBJ whole genome shotgun (WGS) entry which is preliminary data.</text>
</comment>
<dbReference type="RefSeq" id="WP_037522236.1">
    <property type="nucleotide sequence ID" value="NZ_JGVR01000042.1"/>
</dbReference>
<dbReference type="PANTHER" id="PTHR32309">
    <property type="entry name" value="TYROSINE-PROTEIN KINASE"/>
    <property type="match status" value="1"/>
</dbReference>
<dbReference type="AlphaFoldDB" id="A0A084EBG2"/>
<dbReference type="SUPFAM" id="SSF52540">
    <property type="entry name" value="P-loop containing nucleoside triphosphate hydrolases"/>
    <property type="match status" value="1"/>
</dbReference>
<dbReference type="InterPro" id="IPR050445">
    <property type="entry name" value="Bact_polysacc_biosynth/exp"/>
</dbReference>
<keyword evidence="2" id="KW-0067">ATP-binding</keyword>
<evidence type="ECO:0000256" key="3">
    <source>
        <dbReference type="SAM" id="MobiDB-lite"/>
    </source>
</evidence>
<dbReference type="GO" id="GO:0004713">
    <property type="term" value="F:protein tyrosine kinase activity"/>
    <property type="evidence" value="ECO:0007669"/>
    <property type="project" value="TreeGrafter"/>
</dbReference>
<dbReference type="InterPro" id="IPR005702">
    <property type="entry name" value="Wzc-like_C"/>
</dbReference>
<evidence type="ECO:0000256" key="1">
    <source>
        <dbReference type="ARBA" id="ARBA00022741"/>
    </source>
</evidence>
<keyword evidence="1" id="KW-0547">Nucleotide-binding</keyword>
<sequence>MSDIAEPTSLSTGDNTPEPATTETAAYRFSRRIISLSKPDSPEAKSIRSLHTHLLSGHVRDGRRGLAICSPTVGAGCTTVAVNLATVFAQAGTNTLLVDANLVAPAIDEYIRPEMPALGLRQMLTAGSDIRTDLIRRDVMPNLSVLYAGGGGRGASELIANRYFKELIDDCMRDFEFTIIDTPAQGGWADARRVAMSVRYGMIVARRHRSYLSEIKAFAEELSADRVQLIGSFLTDF</sequence>
<proteinExistence type="predicted"/>
<dbReference type="PANTHER" id="PTHR32309:SF13">
    <property type="entry name" value="FERRIC ENTEROBACTIN TRANSPORT PROTEIN FEPE"/>
    <property type="match status" value="1"/>
</dbReference>
<dbReference type="CDD" id="cd05387">
    <property type="entry name" value="BY-kinase"/>
    <property type="match status" value="1"/>
</dbReference>
<dbReference type="Proteomes" id="UP000028534">
    <property type="component" value="Unassembled WGS sequence"/>
</dbReference>
<dbReference type="EMBL" id="JGVR01000042">
    <property type="protein sequence ID" value="KEZ15304.1"/>
    <property type="molecule type" value="Genomic_DNA"/>
</dbReference>
<dbReference type="PATRIC" id="fig|13690.10.peg.4675"/>
<evidence type="ECO:0000313" key="5">
    <source>
        <dbReference type="Proteomes" id="UP000028534"/>
    </source>
</evidence>